<keyword evidence="2" id="KW-0812">Transmembrane</keyword>
<dbReference type="Proteomes" id="UP001054902">
    <property type="component" value="Unassembled WGS sequence"/>
</dbReference>
<evidence type="ECO:0000256" key="2">
    <source>
        <dbReference type="SAM" id="Phobius"/>
    </source>
</evidence>
<protein>
    <submittedName>
        <fullName evidence="3">Uncharacterized protein</fullName>
    </submittedName>
</protein>
<name>A0AAD3CPG1_9STRA</name>
<dbReference type="EMBL" id="BLLK01000038">
    <property type="protein sequence ID" value="GFH49736.1"/>
    <property type="molecule type" value="Genomic_DNA"/>
</dbReference>
<feature type="region of interest" description="Disordered" evidence="1">
    <location>
        <begin position="343"/>
        <end position="364"/>
    </location>
</feature>
<feature type="region of interest" description="Disordered" evidence="1">
    <location>
        <begin position="380"/>
        <end position="403"/>
    </location>
</feature>
<reference evidence="3 4" key="1">
    <citation type="journal article" date="2021" name="Sci. Rep.">
        <title>The genome of the diatom Chaetoceros tenuissimus carries an ancient integrated fragment of an extant virus.</title>
        <authorList>
            <person name="Hongo Y."/>
            <person name="Kimura K."/>
            <person name="Takaki Y."/>
            <person name="Yoshida Y."/>
            <person name="Baba S."/>
            <person name="Kobayashi G."/>
            <person name="Nagasaki K."/>
            <person name="Hano T."/>
            <person name="Tomaru Y."/>
        </authorList>
    </citation>
    <scope>NUCLEOTIDE SEQUENCE [LARGE SCALE GENOMIC DNA]</scope>
    <source>
        <strain evidence="3 4">NIES-3715</strain>
    </source>
</reference>
<evidence type="ECO:0000313" key="4">
    <source>
        <dbReference type="Proteomes" id="UP001054902"/>
    </source>
</evidence>
<feature type="transmembrane region" description="Helical" evidence="2">
    <location>
        <begin position="419"/>
        <end position="437"/>
    </location>
</feature>
<feature type="compositionally biased region" description="Basic and acidic residues" evidence="1">
    <location>
        <begin position="343"/>
        <end position="358"/>
    </location>
</feature>
<proteinExistence type="predicted"/>
<dbReference type="AlphaFoldDB" id="A0AAD3CPG1"/>
<sequence>MSQQIDYNKLYFPVKTATPIVGPPTTDSVAYMKKELTKNAKSVTSTLGGAQHGHIFLVLTDADFNAIPGTVPVIRPVHPGPLPQIPVGATAAQISAAERNHQEAVNNFDRYTGVELALLAQVESAIEPIYLSSIINEHTQSLDRSLSEVIAYLAENYKTSDEPMSSREIKINQHFYDPHDPIATIWTLLKNHAEAGERQNVPVTEAWKIDKVLYLLTKTGKFTEDIKEWKKKPQQDKTWVNLVTYFNECHRFMLESNVLTIQDQEREQLTANLASTFQQALALQANSSNTDVASSLAKILRRLQQLESRTTDNDTPNDTRRNPRTRRYTEYCWTHGACNHKSPECRNKAEGHKDEATKNNRMGGSTNFINRLYHKFQIESGADKENKSPNPVANDESNNEAEQKEVQRMKLTKAAARQSARYVFAFVLVYTGPLIEMGTTVAKINNNEVSFWISSLFYPIGGLLNMLVYTRPKVKALKKLLPELPLYGCFFIVVANGGEVPSLADLLSESSSSSSVYVRRDEAPDRREESSIASWIKKFGWDISYSSGEIESEIERIMKFFDQPQVRVDEDEGDGRKEGYIDI</sequence>
<organism evidence="3 4">
    <name type="scientific">Chaetoceros tenuissimus</name>
    <dbReference type="NCBI Taxonomy" id="426638"/>
    <lineage>
        <taxon>Eukaryota</taxon>
        <taxon>Sar</taxon>
        <taxon>Stramenopiles</taxon>
        <taxon>Ochrophyta</taxon>
        <taxon>Bacillariophyta</taxon>
        <taxon>Coscinodiscophyceae</taxon>
        <taxon>Chaetocerotophycidae</taxon>
        <taxon>Chaetocerotales</taxon>
        <taxon>Chaetocerotaceae</taxon>
        <taxon>Chaetoceros</taxon>
    </lineage>
</organism>
<keyword evidence="2" id="KW-0472">Membrane</keyword>
<evidence type="ECO:0000256" key="1">
    <source>
        <dbReference type="SAM" id="MobiDB-lite"/>
    </source>
</evidence>
<comment type="caution">
    <text evidence="3">The sequence shown here is derived from an EMBL/GenBank/DDBJ whole genome shotgun (WGS) entry which is preliminary data.</text>
</comment>
<accession>A0AAD3CPG1</accession>
<evidence type="ECO:0000313" key="3">
    <source>
        <dbReference type="EMBL" id="GFH49736.1"/>
    </source>
</evidence>
<gene>
    <name evidence="3" type="ORF">CTEN210_06212</name>
</gene>
<keyword evidence="2" id="KW-1133">Transmembrane helix</keyword>
<feature type="transmembrane region" description="Helical" evidence="2">
    <location>
        <begin position="449"/>
        <end position="469"/>
    </location>
</feature>
<keyword evidence="4" id="KW-1185">Reference proteome</keyword>